<proteinExistence type="predicted"/>
<protein>
    <recommendedName>
        <fullName evidence="2">Prolow-density lipoprotein receptor-related protein 1-like beta-propeller domain-containing protein</fullName>
    </recommendedName>
</protein>
<evidence type="ECO:0000313" key="4">
    <source>
        <dbReference type="Proteomes" id="UP000195611"/>
    </source>
</evidence>
<dbReference type="InterPro" id="IPR032485">
    <property type="entry name" value="LRP1-like_beta_prop"/>
</dbReference>
<dbReference type="RefSeq" id="WP_087057599.1">
    <property type="nucleotide sequence ID" value="NZ_FUKW01000065.1"/>
</dbReference>
<dbReference type="AlphaFoldDB" id="A0A1R4J5X2"/>
<reference evidence="3 4" key="1">
    <citation type="submission" date="2017-02" db="EMBL/GenBank/DDBJ databases">
        <authorList>
            <person name="Peterson S.W."/>
        </authorList>
    </citation>
    <scope>NUCLEOTIDE SEQUENCE [LARGE SCALE GENOMIC DNA]</scope>
    <source>
        <strain evidence="3 4">42ea</strain>
    </source>
</reference>
<keyword evidence="1" id="KW-1133">Transmembrane helix</keyword>
<accession>A0A1R4J5X2</accession>
<feature type="domain" description="Prolow-density lipoprotein receptor-related protein 1-like beta-propeller" evidence="2">
    <location>
        <begin position="201"/>
        <end position="462"/>
    </location>
</feature>
<dbReference type="InterPro" id="IPR011042">
    <property type="entry name" value="6-blade_b-propeller_TolB-like"/>
</dbReference>
<organism evidence="3 4">
    <name type="scientific">Marinilactibacillus psychrotolerans 42ea</name>
    <dbReference type="NCBI Taxonomy" id="1255609"/>
    <lineage>
        <taxon>Bacteria</taxon>
        <taxon>Bacillati</taxon>
        <taxon>Bacillota</taxon>
        <taxon>Bacilli</taxon>
        <taxon>Lactobacillales</taxon>
        <taxon>Carnobacteriaceae</taxon>
        <taxon>Marinilactibacillus</taxon>
    </lineage>
</organism>
<evidence type="ECO:0000313" key="3">
    <source>
        <dbReference type="EMBL" id="SJN27490.1"/>
    </source>
</evidence>
<gene>
    <name evidence="3" type="ORF">FM115_04065</name>
</gene>
<evidence type="ECO:0000256" key="1">
    <source>
        <dbReference type="SAM" id="Phobius"/>
    </source>
</evidence>
<dbReference type="Proteomes" id="UP000195611">
    <property type="component" value="Unassembled WGS sequence"/>
</dbReference>
<keyword evidence="1" id="KW-0812">Transmembrane</keyword>
<sequence length="491" mass="57549">MKKYLNWINIALRGTVLLFLPGLLIFYLFYKVIFDVEMDIYWLTILMALVTFIYDLIKKYQQETTEERLQTLDEIERIISKKRWEVLLHDRTKLIVRPKFDFPFNFMLSDQVEVFLASRRVKIAGPRLYIEEFSKEIRGEVTEDTDKKITMRNVMVGIICTFFFFLPIVEGDVYWQAKVMYHNAFADKNEVVAQTEDILGNSAENILNQGYGVAGDEYNFYIEDDTEIVRTDKNFQNKKYLTDNGEQMAYSDLNLAGDWLYFLEGTAINRIKTDGSDKEVIQNIDIPMDVQISGEWIYYISIEDESNVYRMNLNGENLERYLDVYANSIAVYEDYMILSYSEDEDDYKPNIERVNLKDKSREVQFDLVSTNLIEWDGYYYYTGANSKLMRVQIETPSNPEVLVDEYITSFTITDQSLIYTVESTYDTKIYISNIDGSNEQHIPGKSSMIDGLTKLGDSVLFYTWNSNGYATVNRFDLNSNEVKRMDELVQE</sequence>
<dbReference type="SUPFAM" id="SSF63825">
    <property type="entry name" value="YWTD domain"/>
    <property type="match status" value="1"/>
</dbReference>
<keyword evidence="1" id="KW-0472">Membrane</keyword>
<dbReference type="Gene3D" id="2.120.10.30">
    <property type="entry name" value="TolB, C-terminal domain"/>
    <property type="match status" value="1"/>
</dbReference>
<feature type="transmembrane region" description="Helical" evidence="1">
    <location>
        <begin position="154"/>
        <end position="175"/>
    </location>
</feature>
<dbReference type="EMBL" id="FUKW01000065">
    <property type="protein sequence ID" value="SJN27490.1"/>
    <property type="molecule type" value="Genomic_DNA"/>
</dbReference>
<evidence type="ECO:0000259" key="2">
    <source>
        <dbReference type="Pfam" id="PF16472"/>
    </source>
</evidence>
<feature type="transmembrane region" description="Helical" evidence="1">
    <location>
        <begin position="12"/>
        <end position="34"/>
    </location>
</feature>
<name>A0A1R4J5X2_9LACT</name>
<dbReference type="Pfam" id="PF16472">
    <property type="entry name" value="DUF5050"/>
    <property type="match status" value="1"/>
</dbReference>
<feature type="transmembrane region" description="Helical" evidence="1">
    <location>
        <begin position="40"/>
        <end position="57"/>
    </location>
</feature>